<proteinExistence type="predicted"/>
<dbReference type="InterPro" id="IPR046496">
    <property type="entry name" value="DUF6589"/>
</dbReference>
<sequence>MSQGWLERDGDLSVLAETDLNRSVDSGFVDITMGSPASIPTPSTRRNRMSTHDRINSALQTLRDGRISILDFLVTILDPADASYATYRDRFYVPSVTEKNLGTGRLEKVLDFLWEDPRSQARVLEWMRPHALSYVCDAVYGEMDQVKQCLHVKLNTITPELLLACNVETTLSSVVHEHAPVLCEIIASAAQTARAKAKNKVKDCGIACNVIITQLAVQRSYHSILFSAPFTLFLWTNGASRQTIEAFHKCGLCISFTSLLKLLEILADQCIERARRIARGPHVMCYDNINISTSIFVEQRASGPAKVQSGTFAILYEVRNGNPAHMRLSPILQRAQAATDLMFNANIRPTRDQIASHHAQLQVHIVNILLEHCTNFKGFTRLQHHERRKLPAGYRTKQYPLRTSTIDESSISGNIAVVNDVYINQLKMSHEELLDRAIPSFNDQSTNARIRGAKALRTQDINPFTQLQTIQLGFGLFHLCLNLVWALLHVHRGSIHQLGSLSYFFALLDRTRLGCEHPDYHTLLSTLLQILHGIILNSWKVECGYDSLAAFASSKPTTDDLLNISNTILSNYATPAYESSKKKKQSAFPLEDPELDDVAHRNLRLLTRDLLYVLELVTAISDGDWGRVEDILGSLAMIFRGAGSNNYCTEILHFLFNLKKVWTAEFANIMRDNALVNFSGLDGHSMPIDLNIEHCIKFLKQFFAAKGVYATWDRLGDISATVDLLQNVKKQVGHALGIAYHGLTHISPDTSASVWKVAKKIDELRLHQFTSERMDDDVVRPVTDALMTGEKKMKASTLTTFN</sequence>
<dbReference type="GeneID" id="64659954"/>
<feature type="domain" description="DUF6589" evidence="1">
    <location>
        <begin position="338"/>
        <end position="745"/>
    </location>
</feature>
<reference evidence="2" key="1">
    <citation type="journal article" date="2020" name="New Phytol.">
        <title>Comparative genomics reveals dynamic genome evolution in host specialist ectomycorrhizal fungi.</title>
        <authorList>
            <person name="Lofgren L.A."/>
            <person name="Nguyen N.H."/>
            <person name="Vilgalys R."/>
            <person name="Ruytinx J."/>
            <person name="Liao H.L."/>
            <person name="Branco S."/>
            <person name="Kuo A."/>
            <person name="LaButti K."/>
            <person name="Lipzen A."/>
            <person name="Andreopoulos W."/>
            <person name="Pangilinan J."/>
            <person name="Riley R."/>
            <person name="Hundley H."/>
            <person name="Na H."/>
            <person name="Barry K."/>
            <person name="Grigoriev I.V."/>
            <person name="Stajich J.E."/>
            <person name="Kennedy P.G."/>
        </authorList>
    </citation>
    <scope>NUCLEOTIDE SEQUENCE</scope>
    <source>
        <strain evidence="2">FC203</strain>
    </source>
</reference>
<gene>
    <name evidence="2" type="ORF">F5891DRAFT_1174172</name>
</gene>
<protein>
    <recommendedName>
        <fullName evidence="1">DUF6589 domain-containing protein</fullName>
    </recommendedName>
</protein>
<dbReference type="EMBL" id="JABBWK010000039">
    <property type="protein sequence ID" value="KAG1898484.1"/>
    <property type="molecule type" value="Genomic_DNA"/>
</dbReference>
<dbReference type="Pfam" id="PF20231">
    <property type="entry name" value="DUF6589"/>
    <property type="match status" value="1"/>
</dbReference>
<keyword evidence="3" id="KW-1185">Reference proteome</keyword>
<organism evidence="2 3">
    <name type="scientific">Suillus fuscotomentosus</name>
    <dbReference type="NCBI Taxonomy" id="1912939"/>
    <lineage>
        <taxon>Eukaryota</taxon>
        <taxon>Fungi</taxon>
        <taxon>Dikarya</taxon>
        <taxon>Basidiomycota</taxon>
        <taxon>Agaricomycotina</taxon>
        <taxon>Agaricomycetes</taxon>
        <taxon>Agaricomycetidae</taxon>
        <taxon>Boletales</taxon>
        <taxon>Suillineae</taxon>
        <taxon>Suillaceae</taxon>
        <taxon>Suillus</taxon>
    </lineage>
</organism>
<name>A0AAD4HK64_9AGAM</name>
<evidence type="ECO:0000259" key="1">
    <source>
        <dbReference type="Pfam" id="PF20231"/>
    </source>
</evidence>
<accession>A0AAD4HK64</accession>
<comment type="caution">
    <text evidence="2">The sequence shown here is derived from an EMBL/GenBank/DDBJ whole genome shotgun (WGS) entry which is preliminary data.</text>
</comment>
<evidence type="ECO:0000313" key="2">
    <source>
        <dbReference type="EMBL" id="KAG1898484.1"/>
    </source>
</evidence>
<dbReference type="Proteomes" id="UP001195769">
    <property type="component" value="Unassembled WGS sequence"/>
</dbReference>
<evidence type="ECO:0000313" key="3">
    <source>
        <dbReference type="Proteomes" id="UP001195769"/>
    </source>
</evidence>
<dbReference type="RefSeq" id="XP_041224060.1">
    <property type="nucleotide sequence ID" value="XM_041365656.1"/>
</dbReference>
<dbReference type="AlphaFoldDB" id="A0AAD4HK64"/>